<accession>A0AAD6WQU4</accession>
<dbReference type="EMBL" id="JARJCM010000268">
    <property type="protein sequence ID" value="KAJ7020301.1"/>
    <property type="molecule type" value="Genomic_DNA"/>
</dbReference>
<dbReference type="Proteomes" id="UP001218188">
    <property type="component" value="Unassembled WGS sequence"/>
</dbReference>
<evidence type="ECO:0000256" key="1">
    <source>
        <dbReference type="SAM" id="MobiDB-lite"/>
    </source>
</evidence>
<evidence type="ECO:0000313" key="4">
    <source>
        <dbReference type="Proteomes" id="UP001218188"/>
    </source>
</evidence>
<keyword evidence="4" id="KW-1185">Reference proteome</keyword>
<dbReference type="AlphaFoldDB" id="A0AAD6WQU4"/>
<name>A0AAD6WQU4_9AGAR</name>
<comment type="caution">
    <text evidence="2">The sequence shown here is derived from an EMBL/GenBank/DDBJ whole genome shotgun (WGS) entry which is preliminary data.</text>
</comment>
<dbReference type="EMBL" id="JARJCM010000223">
    <property type="protein sequence ID" value="KAJ7021804.1"/>
    <property type="molecule type" value="Genomic_DNA"/>
</dbReference>
<reference evidence="2" key="1">
    <citation type="submission" date="2023-03" db="EMBL/GenBank/DDBJ databases">
        <title>Massive genome expansion in bonnet fungi (Mycena s.s.) driven by repeated elements and novel gene families across ecological guilds.</title>
        <authorList>
            <consortium name="Lawrence Berkeley National Laboratory"/>
            <person name="Harder C.B."/>
            <person name="Miyauchi S."/>
            <person name="Viragh M."/>
            <person name="Kuo A."/>
            <person name="Thoen E."/>
            <person name="Andreopoulos B."/>
            <person name="Lu D."/>
            <person name="Skrede I."/>
            <person name="Drula E."/>
            <person name="Henrissat B."/>
            <person name="Morin E."/>
            <person name="Kohler A."/>
            <person name="Barry K."/>
            <person name="LaButti K."/>
            <person name="Morin E."/>
            <person name="Salamov A."/>
            <person name="Lipzen A."/>
            <person name="Mereny Z."/>
            <person name="Hegedus B."/>
            <person name="Baldrian P."/>
            <person name="Stursova M."/>
            <person name="Weitz H."/>
            <person name="Taylor A."/>
            <person name="Grigoriev I.V."/>
            <person name="Nagy L.G."/>
            <person name="Martin F."/>
            <person name="Kauserud H."/>
        </authorList>
    </citation>
    <scope>NUCLEOTIDE SEQUENCE</scope>
    <source>
        <strain evidence="2">CBHHK200</strain>
    </source>
</reference>
<protein>
    <submittedName>
        <fullName evidence="2">Uncharacterized protein</fullName>
    </submittedName>
</protein>
<feature type="region of interest" description="Disordered" evidence="1">
    <location>
        <begin position="1"/>
        <end position="27"/>
    </location>
</feature>
<gene>
    <name evidence="3" type="ORF">C8F04DRAFT_1273297</name>
    <name evidence="2" type="ORF">C8F04DRAFT_1275270</name>
</gene>
<sequence>MHCARARVKRRTRKYRSTGENGERTKRASKLLVTRLLPFLASSDPTSLQGPFAHPRVAHGAPTFASIHIYCWA</sequence>
<feature type="compositionally biased region" description="Basic residues" evidence="1">
    <location>
        <begin position="1"/>
        <end position="16"/>
    </location>
</feature>
<evidence type="ECO:0000313" key="3">
    <source>
        <dbReference type="EMBL" id="KAJ7021804.1"/>
    </source>
</evidence>
<evidence type="ECO:0000313" key="2">
    <source>
        <dbReference type="EMBL" id="KAJ7020301.1"/>
    </source>
</evidence>
<proteinExistence type="predicted"/>
<organism evidence="2 4">
    <name type="scientific">Mycena alexandri</name>
    <dbReference type="NCBI Taxonomy" id="1745969"/>
    <lineage>
        <taxon>Eukaryota</taxon>
        <taxon>Fungi</taxon>
        <taxon>Dikarya</taxon>
        <taxon>Basidiomycota</taxon>
        <taxon>Agaricomycotina</taxon>
        <taxon>Agaricomycetes</taxon>
        <taxon>Agaricomycetidae</taxon>
        <taxon>Agaricales</taxon>
        <taxon>Marasmiineae</taxon>
        <taxon>Mycenaceae</taxon>
        <taxon>Mycena</taxon>
    </lineage>
</organism>